<comment type="caution">
    <text evidence="1">The sequence shown here is derived from an EMBL/GenBank/DDBJ whole genome shotgun (WGS) entry which is preliminary data.</text>
</comment>
<proteinExistence type="predicted"/>
<dbReference type="RefSeq" id="WP_124053763.1">
    <property type="nucleotide sequence ID" value="NZ_AP022078.1"/>
</dbReference>
<organism evidence="1 2">
    <name type="scientific">Klebsiella pneumoniae</name>
    <dbReference type="NCBI Taxonomy" id="573"/>
    <lineage>
        <taxon>Bacteria</taxon>
        <taxon>Pseudomonadati</taxon>
        <taxon>Pseudomonadota</taxon>
        <taxon>Gammaproteobacteria</taxon>
        <taxon>Enterobacterales</taxon>
        <taxon>Enterobacteriaceae</taxon>
        <taxon>Klebsiella/Raoultella group</taxon>
        <taxon>Klebsiella</taxon>
        <taxon>Klebsiella pneumoniae complex</taxon>
    </lineage>
</organism>
<dbReference type="EMBL" id="VSSY01000009">
    <property type="protein sequence ID" value="TYL78674.1"/>
    <property type="molecule type" value="Genomic_DNA"/>
</dbReference>
<gene>
    <name evidence="1" type="ORF">FXN67_12245</name>
</gene>
<dbReference type="Proteomes" id="UP000322977">
    <property type="component" value="Unassembled WGS sequence"/>
</dbReference>
<accession>A0A5D3JN68</accession>
<reference evidence="1 2" key="1">
    <citation type="submission" date="2019-08" db="EMBL/GenBank/DDBJ databases">
        <title>Phenotypic and genetic characterization of extended-spectrum b-lactamase-producing hypermucoviscous Klebsiella pneumoniae from Chile.</title>
        <authorList>
            <person name="Morales-Leon F."/>
            <person name="Caro C."/>
            <person name="Opazo-Capurro A."/>
            <person name="Lincopan N."/>
            <person name="Dominguez-Yevenes M."/>
            <person name="Lima C."/>
            <person name="Bello-Toledo H."/>
            <person name="Gonzalez-Rocha G."/>
        </authorList>
    </citation>
    <scope>NUCLEOTIDE SEQUENCE [LARGE SCALE GENOMIC DNA]</scope>
    <source>
        <strain evidence="1 2">UCO-494</strain>
    </source>
</reference>
<name>A0A5D3JN68_KLEPN</name>
<evidence type="ECO:0000313" key="1">
    <source>
        <dbReference type="EMBL" id="TYL78674.1"/>
    </source>
</evidence>
<evidence type="ECO:0000313" key="2">
    <source>
        <dbReference type="Proteomes" id="UP000322977"/>
    </source>
</evidence>
<protein>
    <submittedName>
        <fullName evidence="1">Uncharacterized protein</fullName>
    </submittedName>
</protein>
<dbReference type="AlphaFoldDB" id="A0A5D3JN68"/>
<sequence length="64" mass="7211">MTVKAVTNKNSKLKGALAILKIKKQGKRRGNGITHYDKCTSSLLHSRKSHGASFIGWKKDFIRR</sequence>